<feature type="transmembrane region" description="Helical" evidence="1">
    <location>
        <begin position="83"/>
        <end position="99"/>
    </location>
</feature>
<keyword evidence="1" id="KW-1133">Transmembrane helix</keyword>
<sequence length="151" mass="16101">MRNGTAGRSLNRQKPALADRLSRQVVVFLHWHINCVSRGRPSEETVFMLQIFPPLLLSIALGLSWNRFLLTFASGGDSLQNQMPVTMVAAAVSLSALALSVADKGLFLGGAMVVLGLALAVISKNFSYPVAIVGLSVVSLAAYLQLTIHAP</sequence>
<dbReference type="AlphaFoldDB" id="A0A7S5DS78"/>
<proteinExistence type="predicted"/>
<protein>
    <submittedName>
        <fullName evidence="2">Putative membrane protein</fullName>
    </submittedName>
</protein>
<dbReference type="EMBL" id="MK318987">
    <property type="protein sequence ID" value="QCL10345.1"/>
    <property type="molecule type" value="Genomic_DNA"/>
</dbReference>
<evidence type="ECO:0000256" key="1">
    <source>
        <dbReference type="SAM" id="Phobius"/>
    </source>
</evidence>
<evidence type="ECO:0000313" key="2">
    <source>
        <dbReference type="EMBL" id="QCL10345.1"/>
    </source>
</evidence>
<name>A0A7S5DS78_RHIRH</name>
<feature type="transmembrane region" description="Helical" evidence="1">
    <location>
        <begin position="106"/>
        <end position="122"/>
    </location>
</feature>
<keyword evidence="1" id="KW-0812">Transmembrane</keyword>
<keyword evidence="1" id="KW-0472">Membrane</keyword>
<reference evidence="2" key="1">
    <citation type="submission" date="2018-12" db="EMBL/GenBank/DDBJ databases">
        <title>Three Rhizobium rhizogenes strains isolated from the same crown gall tumor carry diverse plasmids.</title>
        <authorList>
            <person name="Pulawska J."/>
            <person name="Kuzmanovic N."/>
        </authorList>
    </citation>
    <scope>NUCLEOTIDE SEQUENCE</scope>
    <source>
        <strain evidence="2">C6.5</strain>
        <plasmid evidence="2">pC6.5b</plasmid>
        <plasmid evidence="3">pC6.5c</plasmid>
    </source>
</reference>
<dbReference type="EMBL" id="MK318988">
    <property type="protein sequence ID" value="QCL10500.1"/>
    <property type="molecule type" value="Genomic_DNA"/>
</dbReference>
<accession>A0A7S5DS78</accession>
<keyword evidence="2" id="KW-0614">Plasmid</keyword>
<geneLocation type="plasmid" evidence="2">
    <name>pC6.5b</name>
</geneLocation>
<geneLocation type="plasmid" evidence="3">
    <name>pC6.5c</name>
</geneLocation>
<feature type="transmembrane region" description="Helical" evidence="1">
    <location>
        <begin position="128"/>
        <end position="146"/>
    </location>
</feature>
<evidence type="ECO:0000313" key="3">
    <source>
        <dbReference type="EMBL" id="QCL10500.1"/>
    </source>
</evidence>
<organism evidence="2">
    <name type="scientific">Rhizobium rhizogenes</name>
    <name type="common">Agrobacterium rhizogenes</name>
    <dbReference type="NCBI Taxonomy" id="359"/>
    <lineage>
        <taxon>Bacteria</taxon>
        <taxon>Pseudomonadati</taxon>
        <taxon>Pseudomonadota</taxon>
        <taxon>Alphaproteobacteria</taxon>
        <taxon>Hyphomicrobiales</taxon>
        <taxon>Rhizobiaceae</taxon>
        <taxon>Rhizobium/Agrobacterium group</taxon>
        <taxon>Rhizobium</taxon>
    </lineage>
</organism>
<gene>
    <name evidence="2" type="ORF">pC6.5b_451</name>
    <name evidence="3" type="ORF">pC6.5c_607</name>
</gene>
<feature type="transmembrane region" description="Helical" evidence="1">
    <location>
        <begin position="46"/>
        <end position="63"/>
    </location>
</feature>